<gene>
    <name evidence="3" type="ORF">B0A48_13300</name>
</gene>
<feature type="compositionally biased region" description="Basic and acidic residues" evidence="1">
    <location>
        <begin position="131"/>
        <end position="155"/>
    </location>
</feature>
<dbReference type="AlphaFoldDB" id="A0A1V8SPH1"/>
<feature type="signal peptide" evidence="2">
    <location>
        <begin position="1"/>
        <end position="17"/>
    </location>
</feature>
<evidence type="ECO:0000256" key="1">
    <source>
        <dbReference type="SAM" id="MobiDB-lite"/>
    </source>
</evidence>
<organism evidence="3 4">
    <name type="scientific">Cryoendolithus antarcticus</name>
    <dbReference type="NCBI Taxonomy" id="1507870"/>
    <lineage>
        <taxon>Eukaryota</taxon>
        <taxon>Fungi</taxon>
        <taxon>Dikarya</taxon>
        <taxon>Ascomycota</taxon>
        <taxon>Pezizomycotina</taxon>
        <taxon>Dothideomycetes</taxon>
        <taxon>Dothideomycetidae</taxon>
        <taxon>Cladosporiales</taxon>
        <taxon>Cladosporiaceae</taxon>
        <taxon>Cryoendolithus</taxon>
    </lineage>
</organism>
<comment type="caution">
    <text evidence="3">The sequence shown here is derived from an EMBL/GenBank/DDBJ whole genome shotgun (WGS) entry which is preliminary data.</text>
</comment>
<evidence type="ECO:0000313" key="4">
    <source>
        <dbReference type="Proteomes" id="UP000192596"/>
    </source>
</evidence>
<dbReference type="Proteomes" id="UP000192596">
    <property type="component" value="Unassembled WGS sequence"/>
</dbReference>
<name>A0A1V8SPH1_9PEZI</name>
<dbReference type="InParanoid" id="A0A1V8SPH1"/>
<keyword evidence="4" id="KW-1185">Reference proteome</keyword>
<accession>A0A1V8SPH1</accession>
<reference evidence="4" key="1">
    <citation type="submission" date="2017-03" db="EMBL/GenBank/DDBJ databases">
        <title>Genomes of endolithic fungi from Antarctica.</title>
        <authorList>
            <person name="Coleine C."/>
            <person name="Masonjones S."/>
            <person name="Stajich J.E."/>
        </authorList>
    </citation>
    <scope>NUCLEOTIDE SEQUENCE [LARGE SCALE GENOMIC DNA]</scope>
    <source>
        <strain evidence="4">CCFEE 5527</strain>
    </source>
</reference>
<protein>
    <submittedName>
        <fullName evidence="3">Uncharacterized protein</fullName>
    </submittedName>
</protein>
<dbReference type="EMBL" id="NAJO01000032">
    <property type="protein sequence ID" value="OQO01057.1"/>
    <property type="molecule type" value="Genomic_DNA"/>
</dbReference>
<sequence>MARLALMIALLASTCLSSPVPSRVFDPYYTRPTALVAPEQWLDKRSAERMAGPRGYNAFPQATPIATVPDVESRDAGRGGYNGPPVKDPPDVESDAVVATESVEARDGGRGGYNGVDKAPAVVGPDVVPTEDYKREAETIVAEPKEPQPRDPGRV</sequence>
<feature type="chain" id="PRO_5012754339" evidence="2">
    <location>
        <begin position="18"/>
        <end position="155"/>
    </location>
</feature>
<evidence type="ECO:0000313" key="3">
    <source>
        <dbReference type="EMBL" id="OQO01057.1"/>
    </source>
</evidence>
<proteinExistence type="predicted"/>
<keyword evidence="2" id="KW-0732">Signal</keyword>
<evidence type="ECO:0000256" key="2">
    <source>
        <dbReference type="SAM" id="SignalP"/>
    </source>
</evidence>
<feature type="region of interest" description="Disordered" evidence="1">
    <location>
        <begin position="52"/>
        <end position="155"/>
    </location>
</feature>